<protein>
    <recommendedName>
        <fullName evidence="4">Outer membrane protein beta-barrel domain-containing protein</fullName>
    </recommendedName>
</protein>
<evidence type="ECO:0008006" key="4">
    <source>
        <dbReference type="Google" id="ProtNLM"/>
    </source>
</evidence>
<dbReference type="Proteomes" id="UP000538666">
    <property type="component" value="Unassembled WGS sequence"/>
</dbReference>
<dbReference type="InterPro" id="IPR011250">
    <property type="entry name" value="OMP/PagP_B-barrel"/>
</dbReference>
<gene>
    <name evidence="2" type="ORF">HNQ77_001879</name>
</gene>
<dbReference type="OrthoDB" id="115259at2"/>
<evidence type="ECO:0000313" key="2">
    <source>
        <dbReference type="EMBL" id="MBB6143930.1"/>
    </source>
</evidence>
<feature type="signal peptide" evidence="1">
    <location>
        <begin position="1"/>
        <end position="26"/>
    </location>
</feature>
<comment type="caution">
    <text evidence="2">The sequence shown here is derived from an EMBL/GenBank/DDBJ whole genome shotgun (WGS) entry which is preliminary data.</text>
</comment>
<dbReference type="EMBL" id="JACHEK010000003">
    <property type="protein sequence ID" value="MBB6143930.1"/>
    <property type="molecule type" value="Genomic_DNA"/>
</dbReference>
<feature type="chain" id="PRO_5032277773" description="Outer membrane protein beta-barrel domain-containing protein" evidence="1">
    <location>
        <begin position="27"/>
        <end position="198"/>
    </location>
</feature>
<dbReference type="AlphaFoldDB" id="A0A841JRZ4"/>
<keyword evidence="1" id="KW-0732">Signal</keyword>
<sequence>MKFLKLFAPVRRAILFACLTAGLATAGFAQVAPSSYGGNQTFAVGGMVSGFHLDYGKRYLGGAGVYVDGDLNDHWGLEGEANWIWLHQFADTHFSTYLGGPRRNFNVNGNLRPYVKGLGGGGLFNFPYNYARGSYFVLAAGGGLDYHAARRIRLRLVDFEYEYWPQFSFGAIKPYGVTFGVEYQLFGCASCEPRRLGK</sequence>
<keyword evidence="3" id="KW-1185">Reference proteome</keyword>
<dbReference type="Gene3D" id="2.40.160.20">
    <property type="match status" value="1"/>
</dbReference>
<organism evidence="2 3">
    <name type="scientific">Silvibacterium bohemicum</name>
    <dbReference type="NCBI Taxonomy" id="1577686"/>
    <lineage>
        <taxon>Bacteria</taxon>
        <taxon>Pseudomonadati</taxon>
        <taxon>Acidobacteriota</taxon>
        <taxon>Terriglobia</taxon>
        <taxon>Terriglobales</taxon>
        <taxon>Acidobacteriaceae</taxon>
        <taxon>Silvibacterium</taxon>
    </lineage>
</organism>
<accession>A0A841JRZ4</accession>
<dbReference type="SUPFAM" id="SSF56925">
    <property type="entry name" value="OMPA-like"/>
    <property type="match status" value="1"/>
</dbReference>
<evidence type="ECO:0000256" key="1">
    <source>
        <dbReference type="SAM" id="SignalP"/>
    </source>
</evidence>
<dbReference type="RefSeq" id="WP_156185821.1">
    <property type="nucleotide sequence ID" value="NZ_JACHEK010000003.1"/>
</dbReference>
<reference evidence="2 3" key="1">
    <citation type="submission" date="2020-08" db="EMBL/GenBank/DDBJ databases">
        <title>Genomic Encyclopedia of Type Strains, Phase IV (KMG-IV): sequencing the most valuable type-strain genomes for metagenomic binning, comparative biology and taxonomic classification.</title>
        <authorList>
            <person name="Goeker M."/>
        </authorList>
    </citation>
    <scope>NUCLEOTIDE SEQUENCE [LARGE SCALE GENOMIC DNA]</scope>
    <source>
        <strain evidence="2 3">DSM 103733</strain>
    </source>
</reference>
<name>A0A841JRZ4_9BACT</name>
<evidence type="ECO:0000313" key="3">
    <source>
        <dbReference type="Proteomes" id="UP000538666"/>
    </source>
</evidence>
<proteinExistence type="predicted"/>